<evidence type="ECO:0000313" key="2">
    <source>
        <dbReference type="Proteomes" id="UP000010959"/>
    </source>
</evidence>
<gene>
    <name evidence="1" type="ORF">RBSWK_05332</name>
</gene>
<proteinExistence type="predicted"/>
<reference evidence="1 2" key="1">
    <citation type="journal article" date="2013" name="Mar. Genomics">
        <title>Expression of sulfatases in Rhodopirellula baltica and the diversity of sulfatases in the genus Rhodopirellula.</title>
        <authorList>
            <person name="Wegner C.E."/>
            <person name="Richter-Heitmann T."/>
            <person name="Klindworth A."/>
            <person name="Klockow C."/>
            <person name="Richter M."/>
            <person name="Achstetter T."/>
            <person name="Glockner F.O."/>
            <person name="Harder J."/>
        </authorList>
    </citation>
    <scope>NUCLEOTIDE SEQUENCE [LARGE SCALE GENOMIC DNA]</scope>
    <source>
        <strain evidence="1 2">SWK14</strain>
    </source>
</reference>
<dbReference type="Proteomes" id="UP000010959">
    <property type="component" value="Unassembled WGS sequence"/>
</dbReference>
<evidence type="ECO:0000313" key="1">
    <source>
        <dbReference type="EMBL" id="ELP30771.1"/>
    </source>
</evidence>
<dbReference type="PATRIC" id="fig|993516.3.peg.5704"/>
<name>L7CCD3_RHOBT</name>
<accession>L7CCD3</accession>
<organism evidence="1 2">
    <name type="scientific">Rhodopirellula baltica SWK14</name>
    <dbReference type="NCBI Taxonomy" id="993516"/>
    <lineage>
        <taxon>Bacteria</taxon>
        <taxon>Pseudomonadati</taxon>
        <taxon>Planctomycetota</taxon>
        <taxon>Planctomycetia</taxon>
        <taxon>Pirellulales</taxon>
        <taxon>Pirellulaceae</taxon>
        <taxon>Rhodopirellula</taxon>
    </lineage>
</organism>
<dbReference type="EMBL" id="AMWG01000145">
    <property type="protein sequence ID" value="ELP30771.1"/>
    <property type="molecule type" value="Genomic_DNA"/>
</dbReference>
<protein>
    <submittedName>
        <fullName evidence="1">Uncharacterized protein</fullName>
    </submittedName>
</protein>
<dbReference type="AlphaFoldDB" id="L7CCD3"/>
<sequence length="53" mass="6092">MDSIEDSQECDKKTVMPMLARKTARKSSPNSFLRMFTQFAQIRLNGMVFPGNH</sequence>
<comment type="caution">
    <text evidence="1">The sequence shown here is derived from an EMBL/GenBank/DDBJ whole genome shotgun (WGS) entry which is preliminary data.</text>
</comment>